<feature type="chain" id="PRO_5043471724" evidence="3">
    <location>
        <begin position="31"/>
        <end position="550"/>
    </location>
</feature>
<evidence type="ECO:0000259" key="5">
    <source>
        <dbReference type="Pfam" id="PF07731"/>
    </source>
</evidence>
<feature type="signal peptide" evidence="3">
    <location>
        <begin position="1"/>
        <end position="30"/>
    </location>
</feature>
<feature type="domain" description="Plastocyanin-like" evidence="6">
    <location>
        <begin position="41"/>
        <end position="154"/>
    </location>
</feature>
<dbReference type="Pfam" id="PF07732">
    <property type="entry name" value="Cu-oxidase_3"/>
    <property type="match status" value="1"/>
</dbReference>
<evidence type="ECO:0000256" key="1">
    <source>
        <dbReference type="ARBA" id="ARBA00010609"/>
    </source>
</evidence>
<comment type="similarity">
    <text evidence="1">Belongs to the multicopper oxidase family.</text>
</comment>
<evidence type="ECO:0000313" key="8">
    <source>
        <dbReference type="Proteomes" id="UP001161247"/>
    </source>
</evidence>
<dbReference type="AlphaFoldDB" id="A0AAV1D8Z9"/>
<dbReference type="InterPro" id="IPR008972">
    <property type="entry name" value="Cupredoxin"/>
</dbReference>
<dbReference type="Pfam" id="PF00394">
    <property type="entry name" value="Cu-oxidase"/>
    <property type="match status" value="1"/>
</dbReference>
<dbReference type="InterPro" id="IPR045087">
    <property type="entry name" value="Cu-oxidase_fam"/>
</dbReference>
<evidence type="ECO:0000256" key="2">
    <source>
        <dbReference type="ARBA" id="ARBA00023180"/>
    </source>
</evidence>
<feature type="domain" description="Plastocyanin-like" evidence="4">
    <location>
        <begin position="167"/>
        <end position="304"/>
    </location>
</feature>
<evidence type="ECO:0000313" key="7">
    <source>
        <dbReference type="EMBL" id="CAI9103464.1"/>
    </source>
</evidence>
<dbReference type="InterPro" id="IPR001117">
    <property type="entry name" value="Cu-oxidase_2nd"/>
</dbReference>
<dbReference type="CDD" id="cd13846">
    <property type="entry name" value="CuRO_1_AAO_like_1"/>
    <property type="match status" value="1"/>
</dbReference>
<dbReference type="FunFam" id="2.60.40.420:FF:000012">
    <property type="entry name" value="Monocopper oxidase-like protein"/>
    <property type="match status" value="1"/>
</dbReference>
<gene>
    <name evidence="7" type="ORF">OLC1_LOCUS12621</name>
</gene>
<keyword evidence="2" id="KW-0325">Glycoprotein</keyword>
<proteinExistence type="inferred from homology"/>
<reference evidence="7" key="1">
    <citation type="submission" date="2023-03" db="EMBL/GenBank/DDBJ databases">
        <authorList>
            <person name="Julca I."/>
        </authorList>
    </citation>
    <scope>NUCLEOTIDE SEQUENCE</scope>
</reference>
<dbReference type="GO" id="GO:0016491">
    <property type="term" value="F:oxidoreductase activity"/>
    <property type="evidence" value="ECO:0007669"/>
    <property type="project" value="InterPro"/>
</dbReference>
<accession>A0AAV1D8Z9</accession>
<dbReference type="InterPro" id="IPR034273">
    <property type="entry name" value="CuRO_1_AAO-like"/>
</dbReference>
<organism evidence="7 8">
    <name type="scientific">Oldenlandia corymbosa var. corymbosa</name>
    <dbReference type="NCBI Taxonomy" id="529605"/>
    <lineage>
        <taxon>Eukaryota</taxon>
        <taxon>Viridiplantae</taxon>
        <taxon>Streptophyta</taxon>
        <taxon>Embryophyta</taxon>
        <taxon>Tracheophyta</taxon>
        <taxon>Spermatophyta</taxon>
        <taxon>Magnoliopsida</taxon>
        <taxon>eudicotyledons</taxon>
        <taxon>Gunneridae</taxon>
        <taxon>Pentapetalae</taxon>
        <taxon>asterids</taxon>
        <taxon>lamiids</taxon>
        <taxon>Gentianales</taxon>
        <taxon>Rubiaceae</taxon>
        <taxon>Rubioideae</taxon>
        <taxon>Spermacoceae</taxon>
        <taxon>Hedyotis-Oldenlandia complex</taxon>
        <taxon>Oldenlandia</taxon>
    </lineage>
</organism>
<dbReference type="GO" id="GO:0005507">
    <property type="term" value="F:copper ion binding"/>
    <property type="evidence" value="ECO:0007669"/>
    <property type="project" value="InterPro"/>
</dbReference>
<name>A0AAV1D8Z9_OLDCO</name>
<evidence type="ECO:0000259" key="4">
    <source>
        <dbReference type="Pfam" id="PF00394"/>
    </source>
</evidence>
<dbReference type="PANTHER" id="PTHR11709">
    <property type="entry name" value="MULTI-COPPER OXIDASE"/>
    <property type="match status" value="1"/>
</dbReference>
<evidence type="ECO:0000256" key="3">
    <source>
        <dbReference type="SAM" id="SignalP"/>
    </source>
</evidence>
<dbReference type="InterPro" id="IPR011707">
    <property type="entry name" value="Cu-oxidase-like_N"/>
</dbReference>
<evidence type="ECO:0000259" key="6">
    <source>
        <dbReference type="Pfam" id="PF07732"/>
    </source>
</evidence>
<dbReference type="InterPro" id="IPR011706">
    <property type="entry name" value="Cu-oxidase_C"/>
</dbReference>
<dbReference type="SUPFAM" id="SSF49503">
    <property type="entry name" value="Cupredoxins"/>
    <property type="match status" value="3"/>
</dbReference>
<keyword evidence="8" id="KW-1185">Reference proteome</keyword>
<dbReference type="PANTHER" id="PTHR11709:SF90">
    <property type="entry name" value="OS07G0510900 PROTEIN"/>
    <property type="match status" value="1"/>
</dbReference>
<sequence length="550" mass="61256">MKVARRSAAMTTTTVAVALLVLLVGDFTNGEDAYRFYTWRISYGDIYPLGLKQQGILINGKFPGPVIETVTNENLIINVINNLDEPFLITWNGIEQRRNSWQDGVWGTNCPIPPGRNFTYALQVKDQIGSYYYFPSLAFHKAAGGYGGINIASRSVIPVPFPPPAGDYTILVGDWFKQSHKDLKAILDSGHNLPFPDGLLINGRGTNGYIFTVEHGLTYRFRISNVGMTTSINFRIQGHKMLLVEVEGSHTLQNTYDSIDVHLGQSYSVLVKADQSPQDYYVVATTRFTTQVLRATSVLRYSNSLKSVSGPPPVGPTTETDWSLNQARSLRRNLTASGPRPNPQGSYHYGLIKTTRTIILANSAPIIDGKQRYAVNGVSFIPAETPLKLADYFNIPGIFSLGSIPYSPNDAAHPHLQTAVMAAEYRGFAEIVFVNSEDTLQSWHIDGHHFFVVGMDKGQWNAASRFSYNLRDTISRSSVQVYPKSWTAVYMPLDNAGMWNVRSEDWVRQYLGQQFYLRIVPPGNSMRDENPIPSNVLLCGGALGHRKHHV</sequence>
<dbReference type="Proteomes" id="UP001161247">
    <property type="component" value="Chromosome 4"/>
</dbReference>
<dbReference type="Pfam" id="PF07731">
    <property type="entry name" value="Cu-oxidase_2"/>
    <property type="match status" value="1"/>
</dbReference>
<protein>
    <submittedName>
        <fullName evidence="7">OLC1v1001946C1</fullName>
    </submittedName>
</protein>
<dbReference type="Gene3D" id="2.60.40.420">
    <property type="entry name" value="Cupredoxins - blue copper proteins"/>
    <property type="match status" value="3"/>
</dbReference>
<dbReference type="EMBL" id="OX459121">
    <property type="protein sequence ID" value="CAI9103464.1"/>
    <property type="molecule type" value="Genomic_DNA"/>
</dbReference>
<keyword evidence="3" id="KW-0732">Signal</keyword>
<feature type="domain" description="Plastocyanin-like" evidence="5">
    <location>
        <begin position="385"/>
        <end position="520"/>
    </location>
</feature>